<dbReference type="InterPro" id="IPR006751">
    <property type="entry name" value="TAFII55_prot_cons_reg"/>
</dbReference>
<feature type="compositionally biased region" description="Acidic residues" evidence="6">
    <location>
        <begin position="340"/>
        <end position="365"/>
    </location>
</feature>
<evidence type="ECO:0000259" key="7">
    <source>
        <dbReference type="SMART" id="SM01370"/>
    </source>
</evidence>
<dbReference type="GO" id="GO:0051123">
    <property type="term" value="P:RNA polymerase II preinitiation complex assembly"/>
    <property type="evidence" value="ECO:0007669"/>
    <property type="project" value="TreeGrafter"/>
</dbReference>
<keyword evidence="3" id="KW-0805">Transcription regulation</keyword>
<evidence type="ECO:0000256" key="3">
    <source>
        <dbReference type="ARBA" id="ARBA00023015"/>
    </source>
</evidence>
<evidence type="ECO:0000256" key="6">
    <source>
        <dbReference type="SAM" id="MobiDB-lite"/>
    </source>
</evidence>
<comment type="subcellular location">
    <subcellularLocation>
        <location evidence="1">Nucleus</location>
    </subcellularLocation>
</comment>
<evidence type="ECO:0000256" key="2">
    <source>
        <dbReference type="ARBA" id="ARBA00009368"/>
    </source>
</evidence>
<feature type="compositionally biased region" description="Acidic residues" evidence="6">
    <location>
        <begin position="372"/>
        <end position="381"/>
    </location>
</feature>
<proteinExistence type="inferred from homology"/>
<dbReference type="EMBL" id="AAYY01000001">
    <property type="protein sequence ID" value="EDP45094.1"/>
    <property type="molecule type" value="Genomic_DNA"/>
</dbReference>
<dbReference type="InParanoid" id="A8PRM1"/>
<keyword evidence="9" id="KW-1185">Reference proteome</keyword>
<keyword evidence="4" id="KW-0804">Transcription</keyword>
<reference evidence="8 9" key="1">
    <citation type="journal article" date="2007" name="Proc. Natl. Acad. Sci. U.S.A.">
        <title>Dandruff-associated Malassezia genomes reveal convergent and divergent virulence traits shared with plant and human fungal pathogens.</title>
        <authorList>
            <person name="Xu J."/>
            <person name="Saunders C.W."/>
            <person name="Hu P."/>
            <person name="Grant R.A."/>
            <person name="Boekhout T."/>
            <person name="Kuramae E.E."/>
            <person name="Kronstad J.W."/>
            <person name="Deangelis Y.M."/>
            <person name="Reeder N.L."/>
            <person name="Johnstone K.R."/>
            <person name="Leland M."/>
            <person name="Fieno A.M."/>
            <person name="Begley W.M."/>
            <person name="Sun Y."/>
            <person name="Lacey M.P."/>
            <person name="Chaudhary T."/>
            <person name="Keough T."/>
            <person name="Chu L."/>
            <person name="Sears R."/>
            <person name="Yuan B."/>
            <person name="Dawson T.L.Jr."/>
        </authorList>
    </citation>
    <scope>NUCLEOTIDE SEQUENCE [LARGE SCALE GENOMIC DNA]</scope>
    <source>
        <strain evidence="9">ATCC MYA-4612 / CBS 7966</strain>
    </source>
</reference>
<accession>A8PRM1</accession>
<gene>
    <name evidence="8" type="ORF">MGL_0083</name>
</gene>
<sequence length="550" mass="59627">MSENGDKSKVRLRAQFRKPRVRLNFSRHVAGATATGDGPKTRPYMQGYDRELDSEDDETGEGMAFEEQLILRVPEGPGEHGELDALRQAIRRRSEYNDVWFKFKDSRRAVFHIGQQLYAAKLVDLPCIIESHKTLDNKQIFKIADISQMLLIERPIANESEATAATHSAKSSNDEYIYPHGITPPMQWARKRRFRKRVHNRSIDTVEKEVEGLLNDDKRAERVTYEFIDPAQADQIEQDVSQQKFSAADMEHHASDDEGKQEGGASAHADGDDDGDDDDDDDDDEGAMDDDDENVDQDLAAELDAALAREQGTGGEDESASDNEDAGAGSDDDARSAQDSDLEDLWDDDDDDDDEAQAEADDDDAEPKSDKEDDDEGGEEEAERRVRESQLEAECREIESLIKRKQHDIESTMNALIKSRHQQALRKLQVEHDAKKRHLHDIKQIRRTIREERAADAAQEAANKAASAGTSTSTRTGAGSAAAPSTGPAATMPSTSSSATSIGSGSGAASGSGSGSASASTTPATGPGSGSAPKPSSGSTAATAPAPNAS</sequence>
<feature type="compositionally biased region" description="Basic and acidic residues" evidence="6">
    <location>
        <begin position="441"/>
        <end position="455"/>
    </location>
</feature>
<evidence type="ECO:0000256" key="4">
    <source>
        <dbReference type="ARBA" id="ARBA00023163"/>
    </source>
</evidence>
<dbReference type="OMA" id="KWEKMQN"/>
<feature type="compositionally biased region" description="Basic and acidic residues" evidence="6">
    <location>
        <begin position="382"/>
        <end position="392"/>
    </location>
</feature>
<comment type="caution">
    <text evidence="8">The sequence shown here is derived from an EMBL/GenBank/DDBJ whole genome shotgun (WGS) entry which is preliminary data.</text>
</comment>
<feature type="compositionally biased region" description="Low complexity" evidence="6">
    <location>
        <begin position="515"/>
        <end position="550"/>
    </location>
</feature>
<evidence type="ECO:0000256" key="5">
    <source>
        <dbReference type="ARBA" id="ARBA00023242"/>
    </source>
</evidence>
<feature type="region of interest" description="Disordered" evidence="6">
    <location>
        <begin position="431"/>
        <end position="550"/>
    </location>
</feature>
<evidence type="ECO:0000256" key="1">
    <source>
        <dbReference type="ARBA" id="ARBA00004123"/>
    </source>
</evidence>
<dbReference type="VEuPathDB" id="FungiDB:MGL_0083"/>
<feature type="region of interest" description="Disordered" evidence="6">
    <location>
        <begin position="233"/>
        <end position="392"/>
    </location>
</feature>
<dbReference type="KEGG" id="mgl:MGL_0083"/>
<protein>
    <recommendedName>
        <fullName evidence="7">TAFII55 protein conserved region domain-containing protein</fullName>
    </recommendedName>
</protein>
<dbReference type="AlphaFoldDB" id="A8PRM1"/>
<feature type="compositionally biased region" description="Polar residues" evidence="6">
    <location>
        <begin position="162"/>
        <end position="171"/>
    </location>
</feature>
<dbReference type="RefSeq" id="XP_001732308.1">
    <property type="nucleotide sequence ID" value="XM_001732256.1"/>
</dbReference>
<dbReference type="GeneID" id="5856614"/>
<dbReference type="Pfam" id="PF04658">
    <property type="entry name" value="TAFII55_N"/>
    <property type="match status" value="1"/>
</dbReference>
<dbReference type="GO" id="GO:0005669">
    <property type="term" value="C:transcription factor TFIID complex"/>
    <property type="evidence" value="ECO:0007669"/>
    <property type="project" value="InterPro"/>
</dbReference>
<dbReference type="SMART" id="SM01370">
    <property type="entry name" value="TAFII55_N"/>
    <property type="match status" value="1"/>
</dbReference>
<dbReference type="CDD" id="cd08047">
    <property type="entry name" value="TAF7"/>
    <property type="match status" value="1"/>
</dbReference>
<dbReference type="STRING" id="425265.A8PRM1"/>
<organism evidence="8 9">
    <name type="scientific">Malassezia globosa (strain ATCC MYA-4612 / CBS 7966)</name>
    <name type="common">Dandruff-associated fungus</name>
    <dbReference type="NCBI Taxonomy" id="425265"/>
    <lineage>
        <taxon>Eukaryota</taxon>
        <taxon>Fungi</taxon>
        <taxon>Dikarya</taxon>
        <taxon>Basidiomycota</taxon>
        <taxon>Ustilaginomycotina</taxon>
        <taxon>Malasseziomycetes</taxon>
        <taxon>Malasseziales</taxon>
        <taxon>Malasseziaceae</taxon>
        <taxon>Malassezia</taxon>
    </lineage>
</organism>
<dbReference type="PANTHER" id="PTHR12228:SF0">
    <property type="entry name" value="TATA-BOX BINDING PROTEIN ASSOCIATED FACTOR 7"/>
    <property type="match status" value="1"/>
</dbReference>
<feature type="compositionally biased region" description="Gly residues" evidence="6">
    <location>
        <begin position="504"/>
        <end position="514"/>
    </location>
</feature>
<feature type="region of interest" description="Disordered" evidence="6">
    <location>
        <begin position="162"/>
        <end position="182"/>
    </location>
</feature>
<dbReference type="Proteomes" id="UP000008837">
    <property type="component" value="Unassembled WGS sequence"/>
</dbReference>
<name>A8PRM1_MALGO</name>
<feature type="compositionally biased region" description="Acidic residues" evidence="6">
    <location>
        <begin position="315"/>
        <end position="325"/>
    </location>
</feature>
<feature type="compositionally biased region" description="Basic and acidic residues" evidence="6">
    <location>
        <begin position="249"/>
        <end position="261"/>
    </location>
</feature>
<dbReference type="PANTHER" id="PTHR12228">
    <property type="entry name" value="TRANSCRIPTION INITIATION FACTOR TFIID 55 KD SUBUNIT-RELATED"/>
    <property type="match status" value="1"/>
</dbReference>
<evidence type="ECO:0000313" key="9">
    <source>
        <dbReference type="Proteomes" id="UP000008837"/>
    </source>
</evidence>
<feature type="compositionally biased region" description="Acidic residues" evidence="6">
    <location>
        <begin position="271"/>
        <end position="301"/>
    </location>
</feature>
<feature type="compositionally biased region" description="Low complexity" evidence="6">
    <location>
        <begin position="456"/>
        <end position="503"/>
    </location>
</feature>
<dbReference type="OrthoDB" id="153872at2759"/>
<evidence type="ECO:0000313" key="8">
    <source>
        <dbReference type="EMBL" id="EDP45094.1"/>
    </source>
</evidence>
<feature type="domain" description="TAFII55 protein conserved region" evidence="7">
    <location>
        <begin position="65"/>
        <end position="222"/>
    </location>
</feature>
<keyword evidence="5" id="KW-0539">Nucleus</keyword>
<dbReference type="GO" id="GO:0016251">
    <property type="term" value="F:RNA polymerase II general transcription initiation factor activity"/>
    <property type="evidence" value="ECO:0007669"/>
    <property type="project" value="TreeGrafter"/>
</dbReference>
<comment type="similarity">
    <text evidence="2">Belongs to the TAF7 family.</text>
</comment>
<dbReference type="InterPro" id="IPR037817">
    <property type="entry name" value="TAF7"/>
</dbReference>